<reference evidence="2 4" key="2">
    <citation type="submission" date="2020-09" db="EMBL/GenBank/DDBJ databases">
        <title>Draft Genome Sequences of Oil-Oxidizing Bacteria Halomonas titanicae, Marinobacter lutaoensis, and Virgibacillus halodenitrificans Isolated from Highly Saline Environments.</title>
        <authorList>
            <person name="Grouzdev D.S."/>
            <person name="Sokolova D.S."/>
            <person name="Semenova E.M."/>
            <person name="Borzenkov I.A."/>
            <person name="Bidzhieva S.K."/>
            <person name="Poltaraus A.B."/>
            <person name="Nazina T.N."/>
        </authorList>
    </citation>
    <scope>NUCLEOTIDE SEQUENCE [LARGE SCALE GENOMIC DNA]</scope>
    <source>
        <strain evidence="2 4">VKM B-3472D</strain>
    </source>
</reference>
<gene>
    <name evidence="1" type="ORF">BME96_05330</name>
    <name evidence="2" type="ORF">IC602_04970</name>
</gene>
<dbReference type="Gene3D" id="3.30.460.10">
    <property type="entry name" value="Beta Polymerase, domain 2"/>
    <property type="match status" value="1"/>
</dbReference>
<evidence type="ECO:0000313" key="2">
    <source>
        <dbReference type="EMBL" id="MBD1221950.1"/>
    </source>
</evidence>
<dbReference type="PANTHER" id="PTHR34822:SF1">
    <property type="entry name" value="GRPB FAMILY PROTEIN"/>
    <property type="match status" value="1"/>
</dbReference>
<dbReference type="GeneID" id="71513807"/>
<reference evidence="1 3" key="1">
    <citation type="submission" date="2016-11" db="EMBL/GenBank/DDBJ databases">
        <title>Complete genome sequencing of Virgibacillus halodenitrificans PDB-F2.</title>
        <authorList>
            <person name="Sun Z."/>
            <person name="Zhou Y."/>
            <person name="Li H."/>
        </authorList>
    </citation>
    <scope>NUCLEOTIDE SEQUENCE [LARGE SCALE GENOMIC DNA]</scope>
    <source>
        <strain evidence="1 3">PDB-F2</strain>
    </source>
</reference>
<dbReference type="Proteomes" id="UP000182945">
    <property type="component" value="Chromosome"/>
</dbReference>
<dbReference type="SUPFAM" id="SSF81301">
    <property type="entry name" value="Nucleotidyltransferase"/>
    <property type="match status" value="1"/>
</dbReference>
<dbReference type="KEGG" id="vhl:BME96_05330"/>
<protein>
    <submittedName>
        <fullName evidence="2">GrpB family protein</fullName>
    </submittedName>
</protein>
<dbReference type="InterPro" id="IPR007344">
    <property type="entry name" value="GrpB/CoaE"/>
</dbReference>
<dbReference type="InterPro" id="IPR043519">
    <property type="entry name" value="NT_sf"/>
</dbReference>
<evidence type="ECO:0000313" key="3">
    <source>
        <dbReference type="Proteomes" id="UP000182945"/>
    </source>
</evidence>
<dbReference type="Proteomes" id="UP000621631">
    <property type="component" value="Unassembled WGS sequence"/>
</dbReference>
<evidence type="ECO:0000313" key="1">
    <source>
        <dbReference type="EMBL" id="APC47623.1"/>
    </source>
</evidence>
<dbReference type="PANTHER" id="PTHR34822">
    <property type="entry name" value="GRPB DOMAIN PROTEIN (AFU_ORTHOLOGUE AFUA_1G01530)"/>
    <property type="match status" value="1"/>
</dbReference>
<evidence type="ECO:0000313" key="4">
    <source>
        <dbReference type="Proteomes" id="UP000621631"/>
    </source>
</evidence>
<dbReference type="EMBL" id="JACWEZ010000002">
    <property type="protein sequence ID" value="MBD1221950.1"/>
    <property type="molecule type" value="Genomic_DNA"/>
</dbReference>
<sequence>MRKVQVCPYNPTWADKFNEEAIKLQQIFGDLLVHIYHIGSTSVPGLKAKPIIDIMPVVENITLVDTYNEGMQRIGYEPMGEYGIPMRRFFRKGGEDRTHHVHIFEIDSPEAIRHLAFRDYLRVNPAISESYGNLKQHLATQFPTDMERYIEGKNDFVKEIEAKAVKWYKESK</sequence>
<accession>A0AAC9IXW6</accession>
<dbReference type="AlphaFoldDB" id="A0AAC9IXW6"/>
<dbReference type="EMBL" id="CP017962">
    <property type="protein sequence ID" value="APC47623.1"/>
    <property type="molecule type" value="Genomic_DNA"/>
</dbReference>
<name>A0AAC9IXW6_VIRHA</name>
<keyword evidence="4" id="KW-1185">Reference proteome</keyword>
<dbReference type="RefSeq" id="WP_060678666.1">
    <property type="nucleotide sequence ID" value="NZ_CP017962.1"/>
</dbReference>
<proteinExistence type="predicted"/>
<organism evidence="1 3">
    <name type="scientific">Virgibacillus halodenitrificans</name>
    <name type="common">Bacillus halodenitrificans</name>
    <dbReference type="NCBI Taxonomy" id="1482"/>
    <lineage>
        <taxon>Bacteria</taxon>
        <taxon>Bacillati</taxon>
        <taxon>Bacillota</taxon>
        <taxon>Bacilli</taxon>
        <taxon>Bacillales</taxon>
        <taxon>Bacillaceae</taxon>
        <taxon>Virgibacillus</taxon>
    </lineage>
</organism>
<dbReference type="Pfam" id="PF04229">
    <property type="entry name" value="GrpB"/>
    <property type="match status" value="1"/>
</dbReference>